<dbReference type="InterPro" id="IPR029068">
    <property type="entry name" value="Glyas_Bleomycin-R_OHBP_Dase"/>
</dbReference>
<dbReference type="InterPro" id="IPR037523">
    <property type="entry name" value="VOC_core"/>
</dbReference>
<accession>A0A1W9ZB40</accession>
<dbReference type="SUPFAM" id="SSF54593">
    <property type="entry name" value="Glyoxalase/Bleomycin resistance protein/Dihydroxybiphenyl dioxygenase"/>
    <property type="match status" value="1"/>
</dbReference>
<dbReference type="Gene3D" id="1.10.1220.170">
    <property type="match status" value="1"/>
</dbReference>
<dbReference type="OrthoDB" id="9798201at2"/>
<evidence type="ECO:0000259" key="1">
    <source>
        <dbReference type="PROSITE" id="PS51819"/>
    </source>
</evidence>
<dbReference type="AlphaFoldDB" id="A0A1W9ZB40"/>
<evidence type="ECO:0000313" key="2">
    <source>
        <dbReference type="EMBL" id="ORA10946.1"/>
    </source>
</evidence>
<dbReference type="PROSITE" id="PS51819">
    <property type="entry name" value="VOC"/>
    <property type="match status" value="1"/>
</dbReference>
<organism evidence="2 3">
    <name type="scientific">Mycobacterium arosiense ATCC BAA-1401 = DSM 45069</name>
    <dbReference type="NCBI Taxonomy" id="1265311"/>
    <lineage>
        <taxon>Bacteria</taxon>
        <taxon>Bacillati</taxon>
        <taxon>Actinomycetota</taxon>
        <taxon>Actinomycetes</taxon>
        <taxon>Mycobacteriales</taxon>
        <taxon>Mycobacteriaceae</taxon>
        <taxon>Mycobacterium</taxon>
        <taxon>Mycobacterium avium complex (MAC)</taxon>
    </lineage>
</organism>
<comment type="caution">
    <text evidence="2">The sequence shown here is derived from an EMBL/GenBank/DDBJ whole genome shotgun (WGS) entry which is preliminary data.</text>
</comment>
<dbReference type="Gene3D" id="3.10.180.10">
    <property type="entry name" value="2,3-Dihydroxybiphenyl 1,2-Dioxygenase, domain 1"/>
    <property type="match status" value="1"/>
</dbReference>
<feature type="domain" description="VOC" evidence="1">
    <location>
        <begin position="1"/>
        <end position="111"/>
    </location>
</feature>
<evidence type="ECO:0000313" key="3">
    <source>
        <dbReference type="Proteomes" id="UP000192707"/>
    </source>
</evidence>
<dbReference type="Proteomes" id="UP000192707">
    <property type="component" value="Unassembled WGS sequence"/>
</dbReference>
<dbReference type="Pfam" id="PF00903">
    <property type="entry name" value="Glyoxalase"/>
    <property type="match status" value="1"/>
</dbReference>
<reference evidence="2 3" key="1">
    <citation type="submission" date="2016-12" db="EMBL/GenBank/DDBJ databases">
        <title>The new phylogeny of genus Mycobacterium.</title>
        <authorList>
            <person name="Tortoli E."/>
            <person name="Trovato A."/>
            <person name="Cirillo D.M."/>
        </authorList>
    </citation>
    <scope>NUCLEOTIDE SEQUENCE [LARGE SCALE GENOMIC DNA]</scope>
    <source>
        <strain evidence="2 3">DSM 45069</strain>
    </source>
</reference>
<gene>
    <name evidence="2" type="ORF">BST14_19500</name>
</gene>
<name>A0A1W9ZB40_MYCAI</name>
<keyword evidence="3" id="KW-1185">Reference proteome</keyword>
<dbReference type="InterPro" id="IPR004360">
    <property type="entry name" value="Glyas_Fos-R_dOase_dom"/>
</dbReference>
<sequence>MSRTADFWERLGFERVVALPSNSDPHYVSLRHGRSEVAVVVWDWAAQQYGLKSPAGPRFEMYVYVDDLDALVTDLDNAGINILATAADVSGGGRVATIEDPNGNPVTLCLARSADDDTDFLSATPAFRESLIEEGSDCVAGHTVSAEEITARLGSTPRDPRGERDDI</sequence>
<protein>
    <recommendedName>
        <fullName evidence="1">VOC domain-containing protein</fullName>
    </recommendedName>
</protein>
<proteinExistence type="predicted"/>
<dbReference type="EMBL" id="MVHG01000059">
    <property type="protein sequence ID" value="ORA10946.1"/>
    <property type="molecule type" value="Genomic_DNA"/>
</dbReference>